<dbReference type="InterPro" id="IPR013783">
    <property type="entry name" value="Ig-like_fold"/>
</dbReference>
<dbReference type="AlphaFoldDB" id="A0A1I0PRG5"/>
<name>A0A1I0PRG5_9EURY</name>
<feature type="compositionally biased region" description="Polar residues" evidence="1">
    <location>
        <begin position="151"/>
        <end position="168"/>
    </location>
</feature>
<evidence type="ECO:0000259" key="3">
    <source>
        <dbReference type="Pfam" id="PF07705"/>
    </source>
</evidence>
<feature type="transmembrane region" description="Helical" evidence="2">
    <location>
        <begin position="349"/>
        <end position="372"/>
    </location>
</feature>
<feature type="domain" description="CARDB" evidence="3">
    <location>
        <begin position="165"/>
        <end position="238"/>
    </location>
</feature>
<dbReference type="InterPro" id="IPR008972">
    <property type="entry name" value="Cupredoxin"/>
</dbReference>
<evidence type="ECO:0000256" key="1">
    <source>
        <dbReference type="SAM" id="MobiDB-lite"/>
    </source>
</evidence>
<dbReference type="SUPFAM" id="SSF49503">
    <property type="entry name" value="Cupredoxins"/>
    <property type="match status" value="1"/>
</dbReference>
<evidence type="ECO:0000313" key="5">
    <source>
        <dbReference type="Proteomes" id="UP000183275"/>
    </source>
</evidence>
<accession>A0A1I0PRG5</accession>
<dbReference type="Gene3D" id="2.60.40.10">
    <property type="entry name" value="Immunoglobulins"/>
    <property type="match status" value="2"/>
</dbReference>
<keyword evidence="2" id="KW-0812">Transmembrane</keyword>
<feature type="region of interest" description="Disordered" evidence="1">
    <location>
        <begin position="147"/>
        <end position="172"/>
    </location>
</feature>
<dbReference type="OrthoDB" id="271491at2157"/>
<protein>
    <submittedName>
        <fullName evidence="4">CARDB protein</fullName>
    </submittedName>
</protein>
<evidence type="ECO:0000313" key="4">
    <source>
        <dbReference type="EMBL" id="SEW16965.1"/>
    </source>
</evidence>
<dbReference type="STRING" id="1202768.SAMN05216285_2855"/>
<keyword evidence="5" id="KW-1185">Reference proteome</keyword>
<keyword evidence="2" id="KW-0472">Membrane</keyword>
<dbReference type="EMBL" id="FOIS01000003">
    <property type="protein sequence ID" value="SEW16965.1"/>
    <property type="molecule type" value="Genomic_DNA"/>
</dbReference>
<dbReference type="InterPro" id="IPR011635">
    <property type="entry name" value="CARDB"/>
</dbReference>
<proteinExistence type="predicted"/>
<dbReference type="RefSeq" id="WP_049990925.1">
    <property type="nucleotide sequence ID" value="NZ_FOIS01000003.1"/>
</dbReference>
<dbReference type="Pfam" id="PF07705">
    <property type="entry name" value="CARDB"/>
    <property type="match status" value="1"/>
</dbReference>
<organism evidence="4 5">
    <name type="scientific">Natrinema salifodinae</name>
    <dbReference type="NCBI Taxonomy" id="1202768"/>
    <lineage>
        <taxon>Archaea</taxon>
        <taxon>Methanobacteriati</taxon>
        <taxon>Methanobacteriota</taxon>
        <taxon>Stenosarchaea group</taxon>
        <taxon>Halobacteria</taxon>
        <taxon>Halobacteriales</taxon>
        <taxon>Natrialbaceae</taxon>
        <taxon>Natrinema</taxon>
    </lineage>
</organism>
<gene>
    <name evidence="4" type="ORF">SAMN05216285_2855</name>
</gene>
<sequence>MSSTPLLTATGVCFLVVLVVPTAAVTFGEDEVVHGEDGVVLKPTDTRYATVDDELRLDLESLNDRAITRVDNVFTIVVTGSDVDRVWIDHDVAGIAFYRGDDPSATISESNPLELSAGDTATVGVAVDTHVAQNRPETFSVVARYEDGSNDRSAPSSAIQRSELNVSPTTVETGETVTATATYRNYGKAPGETTASLTVDGIVVDQRTVAVEPGETESVTFERPMEWPGTYAVGIDGDASEPVTVDGPPIDVVDATVDDATITAGESTTVRATVRNPSDEGVERTLELAVDGIVVDSRAVSVPANGERMVTFERTFDEPGTSDVAVSGVPAGTVSVDEPGAFSIRDRELAASTAAALAPPATAGLVALLVAANRRRVVVR</sequence>
<evidence type="ECO:0000256" key="2">
    <source>
        <dbReference type="SAM" id="Phobius"/>
    </source>
</evidence>
<reference evidence="5" key="1">
    <citation type="submission" date="2016-10" db="EMBL/GenBank/DDBJ databases">
        <authorList>
            <person name="Varghese N."/>
        </authorList>
    </citation>
    <scope>NUCLEOTIDE SEQUENCE [LARGE SCALE GENOMIC DNA]</scope>
    <source>
        <strain evidence="5">CGMCC 1.12284</strain>
    </source>
</reference>
<dbReference type="Proteomes" id="UP000183275">
    <property type="component" value="Unassembled WGS sequence"/>
</dbReference>
<keyword evidence="2" id="KW-1133">Transmembrane helix</keyword>
<dbReference type="eggNOG" id="arCOG07560">
    <property type="taxonomic scope" value="Archaea"/>
</dbReference>